<sequence length="370" mass="41619">MASQPPLLSFQHQQQIIDLKVAACRVLSTTHYIDSQKSSTLAALFKGICSDSPAIHKIAFECIREFVSHTTIDLELRHTYVKPILQNIRQVANLRLSTIRQLAYCAELFPSTFSERFCDAIHCHLNAFVELISNRPEAVSKFGASQQPVELASSLIDLYHLIPLATEKYVGILIGQVIRMEQLLNIELTSPLRLPLVRFLVRYPEETFRQFLHGSIWPYDAHAHRLLLFAVTCSEGLPLVTYLESHVGLLADVLKISDTDSSLSEAQILIDSQVVFFPQLLRVQPNLFHTKAGSPKPDISFVSNGVGEARFRLPDSPPTARIGTLLEKMFSDVVFANSGIMHTHRTVDYAQRDNAPTPNLHYFKIVNYGI</sequence>
<protein>
    <submittedName>
        <fullName evidence="1">Uncharacterized protein</fullName>
    </submittedName>
</protein>
<evidence type="ECO:0000313" key="1">
    <source>
        <dbReference type="EMBL" id="VDK30483.1"/>
    </source>
</evidence>
<dbReference type="OrthoDB" id="5570127at2759"/>
<proteinExistence type="predicted"/>
<gene>
    <name evidence="1" type="ORF">DILT_LOCUS178</name>
</gene>
<dbReference type="Proteomes" id="UP000281553">
    <property type="component" value="Unassembled WGS sequence"/>
</dbReference>
<dbReference type="Pfam" id="PF20206">
    <property type="entry name" value="Tra1_ring"/>
    <property type="match status" value="1"/>
</dbReference>
<dbReference type="AlphaFoldDB" id="A0A3P6PLS7"/>
<organism evidence="1 2">
    <name type="scientific">Dibothriocephalus latus</name>
    <name type="common">Fish tapeworm</name>
    <name type="synonym">Diphyllobothrium latum</name>
    <dbReference type="NCBI Taxonomy" id="60516"/>
    <lineage>
        <taxon>Eukaryota</taxon>
        <taxon>Metazoa</taxon>
        <taxon>Spiralia</taxon>
        <taxon>Lophotrochozoa</taxon>
        <taxon>Platyhelminthes</taxon>
        <taxon>Cestoda</taxon>
        <taxon>Eucestoda</taxon>
        <taxon>Diphyllobothriidea</taxon>
        <taxon>Diphyllobothriidae</taxon>
        <taxon>Dibothriocephalus</taxon>
    </lineage>
</organism>
<dbReference type="InterPro" id="IPR046805">
    <property type="entry name" value="Tra1_ring"/>
</dbReference>
<dbReference type="SUPFAM" id="SSF48371">
    <property type="entry name" value="ARM repeat"/>
    <property type="match status" value="1"/>
</dbReference>
<reference evidence="1 2" key="1">
    <citation type="submission" date="2018-11" db="EMBL/GenBank/DDBJ databases">
        <authorList>
            <consortium name="Pathogen Informatics"/>
        </authorList>
    </citation>
    <scope>NUCLEOTIDE SEQUENCE [LARGE SCALE GENOMIC DNA]</scope>
</reference>
<keyword evidence="2" id="KW-1185">Reference proteome</keyword>
<accession>A0A3P6PLS7</accession>
<evidence type="ECO:0000313" key="2">
    <source>
        <dbReference type="Proteomes" id="UP000281553"/>
    </source>
</evidence>
<name>A0A3P6PLS7_DIBLA</name>
<dbReference type="EMBL" id="UYRU01000642">
    <property type="protein sequence ID" value="VDK30483.1"/>
    <property type="molecule type" value="Genomic_DNA"/>
</dbReference>
<dbReference type="InterPro" id="IPR016024">
    <property type="entry name" value="ARM-type_fold"/>
</dbReference>